<dbReference type="InterPro" id="IPR003776">
    <property type="entry name" value="YcaO-like_dom"/>
</dbReference>
<comment type="caution">
    <text evidence="2">The sequence shown here is derived from an EMBL/GenBank/DDBJ whole genome shotgun (WGS) entry which is preliminary data.</text>
</comment>
<dbReference type="Gene3D" id="3.30.1330.230">
    <property type="match status" value="1"/>
</dbReference>
<evidence type="ECO:0000313" key="3">
    <source>
        <dbReference type="Proteomes" id="UP001344906"/>
    </source>
</evidence>
<dbReference type="SUPFAM" id="SSF69572">
    <property type="entry name" value="Activating enzymes of the ubiquitin-like proteins"/>
    <property type="match status" value="1"/>
</dbReference>
<dbReference type="PROSITE" id="PS51664">
    <property type="entry name" value="YCAO"/>
    <property type="match status" value="1"/>
</dbReference>
<dbReference type="NCBIfam" id="TIGR03882">
    <property type="entry name" value="cyclo_dehyd_2"/>
    <property type="match status" value="1"/>
</dbReference>
<dbReference type="PANTHER" id="PTHR37809:SF1">
    <property type="entry name" value="RIBOSOMAL PROTEIN S12 METHYLTHIOTRANSFERASE ACCESSORY FACTOR YCAO"/>
    <property type="match status" value="1"/>
</dbReference>
<dbReference type="PANTHER" id="PTHR37809">
    <property type="entry name" value="RIBOSOMAL PROTEIN S12 METHYLTHIOTRANSFERASE ACCESSORY FACTOR YCAO"/>
    <property type="match status" value="1"/>
</dbReference>
<accession>A0ABQ6FN49</accession>
<evidence type="ECO:0000313" key="2">
    <source>
        <dbReference type="EMBL" id="GLV55649.1"/>
    </source>
</evidence>
<feature type="domain" description="YcaO" evidence="1">
    <location>
        <begin position="273"/>
        <end position="672"/>
    </location>
</feature>
<dbReference type="NCBIfam" id="TIGR03604">
    <property type="entry name" value="TOMM_cyclo_SagD"/>
    <property type="match status" value="1"/>
</dbReference>
<dbReference type="InterPro" id="IPR027624">
    <property type="entry name" value="TOMM_cyclo_SagD"/>
</dbReference>
<dbReference type="Gene3D" id="3.40.50.720">
    <property type="entry name" value="NAD(P)-binding Rossmann-like Domain"/>
    <property type="match status" value="1"/>
</dbReference>
<sequence length="672" mass="76693">MRQTPIKHGIGLVGQGNIARSVLRHLDTEYVQIITCLPEDEQLPRCSFIVYCSDTWAPQELQKLNRRCLQAKRPLLPVYTQFGEAIIGPCVIPGEKGCTSCAELCKLGTTYADTDRELLHQYLYHEQTPPAFQPWLSSFSLEILGTLVAREVLAYLQQPERLQTRRALLSLPLTTLDCQRHTFVPLSSCPACSELTSDSEQEATITLQSRHKSDAFTYRARIPSATPQNIISTYVDEQTGLIYSLTVDHTATLPITATHLHYELQDGREPTQGTGCTLRTQQSKVVSVLESLERYAGMRPRSKRSAVQASYHQLSQQGRSVLDPNTLGLQDPECFEQHEQQCCHMQPYHHDLEFDWVWGYSFQRQAPILVPEQSVYYGLPHGRNNPSFIYEVSNGCALGNNLEEAIFHGCLEVIERDSFLLTWYARPGLPRLDLNTVTDPTIRLLIERVEHQTGYTLHAFNATLDHALPCICLLGVDEGNREGVPKLHALSGSHPHPEQTLLRGLREFVATTSAAHEMYKQGREQAREMLADGHQVKTMFDHPLVYYLPEAFERLHFLYHTPRRQTFQEAFATFYQQPPAQMDLKEDIEQLIQYYLQRNIDTIVVDQTAPEHLHTGMRCVKVLMPGMLPMTFGQHNRRVTGFSRLHQVPYTLGYQDHPLTMDEINPHPHPFF</sequence>
<reference evidence="2 3" key="1">
    <citation type="submission" date="2023-02" db="EMBL/GenBank/DDBJ databases">
        <title>Dictyobacter halimunensis sp. nov., a new member of the class Ktedonobacteria from forest soil in a geothermal area.</title>
        <authorList>
            <person name="Rachmania M.K."/>
            <person name="Ningsih F."/>
            <person name="Sakai Y."/>
            <person name="Yabe S."/>
            <person name="Yokota A."/>
            <person name="Sjamsuridzal W."/>
        </authorList>
    </citation>
    <scope>NUCLEOTIDE SEQUENCE [LARGE SCALE GENOMIC DNA]</scope>
    <source>
        <strain evidence="2 3">S3.2.2.5</strain>
    </source>
</reference>
<dbReference type="Gene3D" id="3.30.40.250">
    <property type="match status" value="1"/>
</dbReference>
<gene>
    <name evidence="2" type="ORF">KDH_24930</name>
</gene>
<keyword evidence="3" id="KW-1185">Reference proteome</keyword>
<dbReference type="InterPro" id="IPR035985">
    <property type="entry name" value="Ubiquitin-activating_enz"/>
</dbReference>
<dbReference type="Gene3D" id="3.30.160.660">
    <property type="match status" value="1"/>
</dbReference>
<organism evidence="2 3">
    <name type="scientific">Dictyobacter halimunensis</name>
    <dbReference type="NCBI Taxonomy" id="3026934"/>
    <lineage>
        <taxon>Bacteria</taxon>
        <taxon>Bacillati</taxon>
        <taxon>Chloroflexota</taxon>
        <taxon>Ktedonobacteria</taxon>
        <taxon>Ktedonobacterales</taxon>
        <taxon>Dictyobacteraceae</taxon>
        <taxon>Dictyobacter</taxon>
    </lineage>
</organism>
<protein>
    <submittedName>
        <fullName evidence="2">SagD family biosynthesis docking scaffold protein</fullName>
    </submittedName>
</protein>
<dbReference type="Proteomes" id="UP001344906">
    <property type="component" value="Unassembled WGS sequence"/>
</dbReference>
<name>A0ABQ6FN49_9CHLR</name>
<dbReference type="RefSeq" id="WP_338250174.1">
    <property type="nucleotide sequence ID" value="NZ_BSRI01000001.1"/>
</dbReference>
<evidence type="ECO:0000259" key="1">
    <source>
        <dbReference type="PROSITE" id="PS51664"/>
    </source>
</evidence>
<dbReference type="Pfam" id="PF02624">
    <property type="entry name" value="YcaO"/>
    <property type="match status" value="1"/>
</dbReference>
<dbReference type="EMBL" id="BSRI01000001">
    <property type="protein sequence ID" value="GLV55649.1"/>
    <property type="molecule type" value="Genomic_DNA"/>
</dbReference>
<dbReference type="InterPro" id="IPR022291">
    <property type="entry name" value="Bacteriocin_synth_cyclodeHase"/>
</dbReference>
<proteinExistence type="predicted"/>